<proteinExistence type="predicted"/>
<feature type="domain" description="Response regulatory" evidence="3">
    <location>
        <begin position="6"/>
        <end position="124"/>
    </location>
</feature>
<protein>
    <submittedName>
        <fullName evidence="4">Response regulator</fullName>
    </submittedName>
</protein>
<gene>
    <name evidence="4" type="ORF">FAM09_29875</name>
</gene>
<dbReference type="EMBL" id="STFF01000016">
    <property type="protein sequence ID" value="THU30368.1"/>
    <property type="molecule type" value="Genomic_DNA"/>
</dbReference>
<dbReference type="Gene3D" id="3.40.50.2300">
    <property type="match status" value="1"/>
</dbReference>
<accession>A0A4S8H6F5</accession>
<evidence type="ECO:0000256" key="1">
    <source>
        <dbReference type="ARBA" id="ARBA00022553"/>
    </source>
</evidence>
<dbReference type="InterPro" id="IPR050595">
    <property type="entry name" value="Bact_response_regulator"/>
</dbReference>
<dbReference type="SMART" id="SM00448">
    <property type="entry name" value="REC"/>
    <property type="match status" value="1"/>
</dbReference>
<feature type="modified residue" description="4-aspartylphosphate" evidence="2">
    <location>
        <position position="57"/>
    </location>
</feature>
<dbReference type="InterPro" id="IPR011006">
    <property type="entry name" value="CheY-like_superfamily"/>
</dbReference>
<evidence type="ECO:0000313" key="4">
    <source>
        <dbReference type="EMBL" id="THU30368.1"/>
    </source>
</evidence>
<keyword evidence="5" id="KW-1185">Reference proteome</keyword>
<dbReference type="InterPro" id="IPR001789">
    <property type="entry name" value="Sig_transdc_resp-reg_receiver"/>
</dbReference>
<evidence type="ECO:0000313" key="5">
    <source>
        <dbReference type="Proteomes" id="UP000306918"/>
    </source>
</evidence>
<reference evidence="4 5" key="1">
    <citation type="submission" date="2019-04" db="EMBL/GenBank/DDBJ databases">
        <title>Niastella caeni sp. nov., isolated from activated sludge.</title>
        <authorList>
            <person name="Sheng M."/>
        </authorList>
    </citation>
    <scope>NUCLEOTIDE SEQUENCE [LARGE SCALE GENOMIC DNA]</scope>
    <source>
        <strain evidence="4 5">HX-2-15</strain>
    </source>
</reference>
<name>A0A4S8H6F5_9BACT</name>
<keyword evidence="1 2" id="KW-0597">Phosphoprotein</keyword>
<comment type="caution">
    <text evidence="4">The sequence shown here is derived from an EMBL/GenBank/DDBJ whole genome shotgun (WGS) entry which is preliminary data.</text>
</comment>
<evidence type="ECO:0000256" key="2">
    <source>
        <dbReference type="PROSITE-ProRule" id="PRU00169"/>
    </source>
</evidence>
<dbReference type="AlphaFoldDB" id="A0A4S8H6F5"/>
<dbReference type="CDD" id="cd00156">
    <property type="entry name" value="REC"/>
    <property type="match status" value="1"/>
</dbReference>
<dbReference type="PROSITE" id="PS50110">
    <property type="entry name" value="RESPONSE_REGULATORY"/>
    <property type="match status" value="1"/>
</dbReference>
<dbReference type="Proteomes" id="UP000306918">
    <property type="component" value="Unassembled WGS sequence"/>
</dbReference>
<dbReference type="Pfam" id="PF00072">
    <property type="entry name" value="Response_reg"/>
    <property type="match status" value="1"/>
</dbReference>
<dbReference type="PANTHER" id="PTHR44591">
    <property type="entry name" value="STRESS RESPONSE REGULATOR PROTEIN 1"/>
    <property type="match status" value="1"/>
</dbReference>
<dbReference type="OrthoDB" id="7631574at2"/>
<sequence length="131" mass="15264">MVMQKTILLVDDDEEEFYIIKMALEMTEFNYRCIWANGLDQAKIMVKEHQPDFVFIDINMPRYNGICCLKQLKQITQLQHAVFVIYSTFISEDDHQAAMELGASCCIHKPENIKILLNQLTGLFNNKAHYS</sequence>
<dbReference type="GO" id="GO:0000160">
    <property type="term" value="P:phosphorelay signal transduction system"/>
    <property type="evidence" value="ECO:0007669"/>
    <property type="project" value="InterPro"/>
</dbReference>
<organism evidence="4 5">
    <name type="scientific">Niastella caeni</name>
    <dbReference type="NCBI Taxonomy" id="2569763"/>
    <lineage>
        <taxon>Bacteria</taxon>
        <taxon>Pseudomonadati</taxon>
        <taxon>Bacteroidota</taxon>
        <taxon>Chitinophagia</taxon>
        <taxon>Chitinophagales</taxon>
        <taxon>Chitinophagaceae</taxon>
        <taxon>Niastella</taxon>
    </lineage>
</organism>
<dbReference type="SUPFAM" id="SSF52172">
    <property type="entry name" value="CheY-like"/>
    <property type="match status" value="1"/>
</dbReference>
<evidence type="ECO:0000259" key="3">
    <source>
        <dbReference type="PROSITE" id="PS50110"/>
    </source>
</evidence>
<dbReference type="PANTHER" id="PTHR44591:SF3">
    <property type="entry name" value="RESPONSE REGULATORY DOMAIN-CONTAINING PROTEIN"/>
    <property type="match status" value="1"/>
</dbReference>